<evidence type="ECO:0000256" key="3">
    <source>
        <dbReference type="ARBA" id="ARBA00023027"/>
    </source>
</evidence>
<dbReference type="GO" id="GO:0051287">
    <property type="term" value="F:NAD binding"/>
    <property type="evidence" value="ECO:0007669"/>
    <property type="project" value="InterPro"/>
</dbReference>
<comment type="similarity">
    <text evidence="1 4">Belongs to the D-isomer specific 2-hydroxyacid dehydrogenase family.</text>
</comment>
<evidence type="ECO:0000256" key="2">
    <source>
        <dbReference type="ARBA" id="ARBA00023002"/>
    </source>
</evidence>
<dbReference type="PANTHER" id="PTHR43333">
    <property type="entry name" value="2-HACID_DH_C DOMAIN-CONTAINING PROTEIN"/>
    <property type="match status" value="1"/>
</dbReference>
<dbReference type="InterPro" id="IPR006139">
    <property type="entry name" value="D-isomer_2_OHA_DH_cat_dom"/>
</dbReference>
<dbReference type="SUPFAM" id="SSF52283">
    <property type="entry name" value="Formate/glycerate dehydrogenase catalytic domain-like"/>
    <property type="match status" value="1"/>
</dbReference>
<feature type="domain" description="D-isomer specific 2-hydroxyacid dehydrogenase NAD-binding" evidence="6">
    <location>
        <begin position="108"/>
        <end position="282"/>
    </location>
</feature>
<dbReference type="Pfam" id="PF02826">
    <property type="entry name" value="2-Hacid_dh_C"/>
    <property type="match status" value="1"/>
</dbReference>
<organism evidence="7 8">
    <name type="scientific">Aerococcus suis</name>
    <dbReference type="NCBI Taxonomy" id="371602"/>
    <lineage>
        <taxon>Bacteria</taxon>
        <taxon>Bacillati</taxon>
        <taxon>Bacillota</taxon>
        <taxon>Bacilli</taxon>
        <taxon>Lactobacillales</taxon>
        <taxon>Aerococcaceae</taxon>
        <taxon>Aerococcus</taxon>
    </lineage>
</organism>
<dbReference type="PANTHER" id="PTHR43333:SF1">
    <property type="entry name" value="D-ISOMER SPECIFIC 2-HYDROXYACID DEHYDROGENASE NAD-BINDING DOMAIN-CONTAINING PROTEIN"/>
    <property type="match status" value="1"/>
</dbReference>
<evidence type="ECO:0000256" key="4">
    <source>
        <dbReference type="RuleBase" id="RU003719"/>
    </source>
</evidence>
<protein>
    <submittedName>
        <fullName evidence="7">Phosphoglycerate dehydrogenase</fullName>
    </submittedName>
</protein>
<dbReference type="GO" id="GO:0016616">
    <property type="term" value="F:oxidoreductase activity, acting on the CH-OH group of donors, NAD or NADP as acceptor"/>
    <property type="evidence" value="ECO:0007669"/>
    <property type="project" value="InterPro"/>
</dbReference>
<evidence type="ECO:0000259" key="6">
    <source>
        <dbReference type="Pfam" id="PF02826"/>
    </source>
</evidence>
<dbReference type="Proteomes" id="UP000243884">
    <property type="component" value="Unassembled WGS sequence"/>
</dbReference>
<proteinExistence type="inferred from homology"/>
<dbReference type="InterPro" id="IPR006140">
    <property type="entry name" value="D-isomer_DH_NAD-bd"/>
</dbReference>
<evidence type="ECO:0000313" key="7">
    <source>
        <dbReference type="EMBL" id="SMC31007.1"/>
    </source>
</evidence>
<feature type="domain" description="D-isomer specific 2-hydroxyacid dehydrogenase catalytic" evidence="5">
    <location>
        <begin position="13"/>
        <end position="314"/>
    </location>
</feature>
<evidence type="ECO:0000259" key="5">
    <source>
        <dbReference type="Pfam" id="PF00389"/>
    </source>
</evidence>
<dbReference type="RefSeq" id="WP_143238327.1">
    <property type="nucleotide sequence ID" value="NZ_FWXK01000001.1"/>
</dbReference>
<dbReference type="CDD" id="cd05300">
    <property type="entry name" value="2-Hacid_dh_1"/>
    <property type="match status" value="1"/>
</dbReference>
<dbReference type="Gene3D" id="3.40.50.720">
    <property type="entry name" value="NAD(P)-binding Rossmann-like Domain"/>
    <property type="match status" value="2"/>
</dbReference>
<dbReference type="EMBL" id="FWXK01000001">
    <property type="protein sequence ID" value="SMC31007.1"/>
    <property type="molecule type" value="Genomic_DNA"/>
</dbReference>
<reference evidence="8" key="1">
    <citation type="submission" date="2017-04" db="EMBL/GenBank/DDBJ databases">
        <authorList>
            <person name="Varghese N."/>
            <person name="Submissions S."/>
        </authorList>
    </citation>
    <scope>NUCLEOTIDE SEQUENCE [LARGE SCALE GENOMIC DNA]</scope>
    <source>
        <strain evidence="8">DSM 21500</strain>
    </source>
</reference>
<dbReference type="STRING" id="371602.SAMN04487984_0338"/>
<keyword evidence="3" id="KW-0520">NAD</keyword>
<name>A0A1W1Y4F0_9LACT</name>
<keyword evidence="8" id="KW-1185">Reference proteome</keyword>
<sequence>MKKIVILKPFIMPLATELVDQIKQAAPDYTVFDYTNDQYTVSDLLDAEIILGWAPEVEEALNHPNQIKWIQMWIVGVDKVPLAKIANNGTRLTTAGGANAPGIVQQILGLMLMQARRLGVQLDQQRNKEWQFPENMTEITDKNVLLLGTGKIADSFVKAARGFDLTIQGVNTTGHPTETIKDTYPIDAFTQPLSEADYVINFLPHTSKTNQLLGASFFNTMPEHAIYINYGRGKTTDEEALITALENRKIGGAILDVFREEPLPKDSPLWQMPNVYLTPHSAGQSDYYNERVVQIFIRNLNAYQTQESLENQVNFDREY</sequence>
<evidence type="ECO:0000313" key="8">
    <source>
        <dbReference type="Proteomes" id="UP000243884"/>
    </source>
</evidence>
<dbReference type="SUPFAM" id="SSF51735">
    <property type="entry name" value="NAD(P)-binding Rossmann-fold domains"/>
    <property type="match status" value="1"/>
</dbReference>
<dbReference type="Pfam" id="PF00389">
    <property type="entry name" value="2-Hacid_dh"/>
    <property type="match status" value="1"/>
</dbReference>
<accession>A0A1W1Y4F0</accession>
<dbReference type="OrthoDB" id="9805416at2"/>
<evidence type="ECO:0000256" key="1">
    <source>
        <dbReference type="ARBA" id="ARBA00005854"/>
    </source>
</evidence>
<dbReference type="InterPro" id="IPR036291">
    <property type="entry name" value="NAD(P)-bd_dom_sf"/>
</dbReference>
<gene>
    <name evidence="7" type="ORF">SAMN04487984_0338</name>
</gene>
<keyword evidence="2 4" id="KW-0560">Oxidoreductase</keyword>
<dbReference type="AlphaFoldDB" id="A0A1W1Y4F0"/>